<feature type="region of interest" description="Disordered" evidence="1">
    <location>
        <begin position="224"/>
        <end position="247"/>
    </location>
</feature>
<evidence type="ECO:0000259" key="2">
    <source>
        <dbReference type="Pfam" id="PF00364"/>
    </source>
</evidence>
<dbReference type="InterPro" id="IPR053217">
    <property type="entry name" value="ACC_Biotin_Carrier"/>
</dbReference>
<feature type="domain" description="Lipoyl-binding" evidence="2">
    <location>
        <begin position="294"/>
        <end position="349"/>
    </location>
</feature>
<dbReference type="CDD" id="cd06850">
    <property type="entry name" value="biotinyl_domain"/>
    <property type="match status" value="1"/>
</dbReference>
<dbReference type="PANTHER" id="PTHR47597">
    <property type="entry name" value="IS A MEMBER OF THE PF|00364 BIOTIN-REQUIRING ENZYMES FAMILY-RELATED"/>
    <property type="match status" value="1"/>
</dbReference>
<dbReference type="InterPro" id="IPR011053">
    <property type="entry name" value="Single_hybrid_motif"/>
</dbReference>
<dbReference type="InterPro" id="IPR000089">
    <property type="entry name" value="Biotin_lipoyl"/>
</dbReference>
<evidence type="ECO:0000313" key="3">
    <source>
        <dbReference type="EMBL" id="JAT47782.1"/>
    </source>
</evidence>
<feature type="non-terminal residue" evidence="3">
    <location>
        <position position="1"/>
    </location>
</feature>
<dbReference type="Pfam" id="PF00364">
    <property type="entry name" value="Biotin_lipoyl"/>
    <property type="match status" value="1"/>
</dbReference>
<proteinExistence type="predicted"/>
<sequence length="359" mass="37981">GRGGGGGGGGETYDKADVPRRSRAIGNEAFEIRLANLALVHLSLPASYKSHHTIPRLPFSTSVPRRCCLPLVPPPMETAAILRSFHGATAPVQSFLEKGAVLPANNAKNLAFAQTSVSGGRMMFSARIHDRPFIPFVKASEAAIGATSGDASEKISGSSEKKNIRNPPFPNGLEALVLEVCDKTDIAELKVKVGDFEMHLKRNVGAPKSPPHIVSPTTAPPIPSEPMVESVPAAPPVMPQKSSQVSTNPFSNVVSAKKTKLAALEASGTNAYVLVSSPTVGLFRSGRTIKGKKQPPSCKEGDLIKEGQTIGYLDQFGNELPVKSDVAGEVLKFLYKDGEPVGYGDPLVAVLPSFQDINK</sequence>
<dbReference type="Gene3D" id="2.40.50.100">
    <property type="match status" value="1"/>
</dbReference>
<evidence type="ECO:0000256" key="1">
    <source>
        <dbReference type="SAM" id="MobiDB-lite"/>
    </source>
</evidence>
<dbReference type="EMBL" id="GDJX01020154">
    <property type="protein sequence ID" value="JAT47782.1"/>
    <property type="molecule type" value="Transcribed_RNA"/>
</dbReference>
<gene>
    <name evidence="3" type="primary">accB_0</name>
    <name evidence="3" type="ORF">g.30015</name>
</gene>
<dbReference type="SUPFAM" id="SSF51230">
    <property type="entry name" value="Single hybrid motif"/>
    <property type="match status" value="1"/>
</dbReference>
<dbReference type="PANTHER" id="PTHR47597:SF2">
    <property type="entry name" value="LIPOYL-BINDING DOMAIN-CONTAINING PROTEIN"/>
    <property type="match status" value="1"/>
</dbReference>
<name>A0A1D1XZH9_9ARAE</name>
<protein>
    <submittedName>
        <fullName evidence="3">Biotin carboxyl carrier protein of acetyl-CoA carboxylase</fullName>
    </submittedName>
</protein>
<organism evidence="3">
    <name type="scientific">Anthurium amnicola</name>
    <dbReference type="NCBI Taxonomy" id="1678845"/>
    <lineage>
        <taxon>Eukaryota</taxon>
        <taxon>Viridiplantae</taxon>
        <taxon>Streptophyta</taxon>
        <taxon>Embryophyta</taxon>
        <taxon>Tracheophyta</taxon>
        <taxon>Spermatophyta</taxon>
        <taxon>Magnoliopsida</taxon>
        <taxon>Liliopsida</taxon>
        <taxon>Araceae</taxon>
        <taxon>Pothoideae</taxon>
        <taxon>Potheae</taxon>
        <taxon>Anthurium</taxon>
    </lineage>
</organism>
<dbReference type="AlphaFoldDB" id="A0A1D1XZH9"/>
<reference evidence="3" key="1">
    <citation type="submission" date="2015-07" db="EMBL/GenBank/DDBJ databases">
        <title>Transcriptome Assembly of Anthurium amnicola.</title>
        <authorList>
            <person name="Suzuki J."/>
        </authorList>
    </citation>
    <scope>NUCLEOTIDE SEQUENCE</scope>
</reference>
<accession>A0A1D1XZH9</accession>